<dbReference type="EMBL" id="PDEQ01000006">
    <property type="protein sequence ID" value="PEN12784.1"/>
    <property type="molecule type" value="Genomic_DNA"/>
</dbReference>
<keyword evidence="1" id="KW-0813">Transport</keyword>
<comment type="subcellular location">
    <subcellularLocation>
        <location evidence="1">Cell membrane</location>
        <topology evidence="1">Multi-pass membrane protein</topology>
    </subcellularLocation>
</comment>
<dbReference type="InterPro" id="IPR003744">
    <property type="entry name" value="YhhQ"/>
</dbReference>
<comment type="function">
    <text evidence="1">Involved in the import of queuosine (Q) precursors, required for Q precursor salvage.</text>
</comment>
<comment type="caution">
    <text evidence="3">The sequence shown here is derived from an EMBL/GenBank/DDBJ whole genome shotgun (WGS) entry which is preliminary data.</text>
</comment>
<keyword evidence="1" id="KW-1133">Transmembrane helix</keyword>
<feature type="transmembrane region" description="Helical" evidence="1">
    <location>
        <begin position="131"/>
        <end position="153"/>
    </location>
</feature>
<dbReference type="RefSeq" id="WP_098076144.1">
    <property type="nucleotide sequence ID" value="NZ_PDEQ01000006.1"/>
</dbReference>
<evidence type="ECO:0000256" key="1">
    <source>
        <dbReference type="HAMAP-Rule" id="MF_02088"/>
    </source>
</evidence>
<keyword evidence="1" id="KW-1003">Cell membrane</keyword>
<evidence type="ECO:0000313" key="4">
    <source>
        <dbReference type="Proteomes" id="UP000220102"/>
    </source>
</evidence>
<dbReference type="NCBIfam" id="TIGR00697">
    <property type="entry name" value="queuosine precursor transporter"/>
    <property type="match status" value="1"/>
</dbReference>
<evidence type="ECO:0000313" key="3">
    <source>
        <dbReference type="EMBL" id="PEN12784.1"/>
    </source>
</evidence>
<dbReference type="OrthoDB" id="9805479at2"/>
<feature type="region of interest" description="Disordered" evidence="2">
    <location>
        <begin position="238"/>
        <end position="272"/>
    </location>
</feature>
<keyword evidence="1" id="KW-0812">Transmembrane</keyword>
<feature type="compositionally biased region" description="Basic and acidic residues" evidence="2">
    <location>
        <begin position="261"/>
        <end position="272"/>
    </location>
</feature>
<name>A0A2A8CW16_9BACT</name>
<dbReference type="GO" id="GO:0022857">
    <property type="term" value="F:transmembrane transporter activity"/>
    <property type="evidence" value="ECO:0007669"/>
    <property type="project" value="UniProtKB-UniRule"/>
</dbReference>
<sequence length="272" mass="30323">MIREAYVLSRPQKLYVICAAIFLTALVVAEATASKFFTVVDLPFVINLAGQEFTSVTMTAGVIAFPITFIVTDLLNEYYGKRGIRFVTFVGMAMICFEFLLLWVAMEVPVAPSSPVSQEAFVEVFGNSTRVIIGSLTAYLIGQLVDIFLFHWLRNLTNGRYLWLRATGSTFGSQFIDTFVVLTVAFVGQLTVQEIIAISLFNYIYKFLIAIGITPIIYVAHWIMDDYLGHETAEEMRERAEENKAVGSSDEVGAEADASTEEERPKVESRSA</sequence>
<dbReference type="Pfam" id="PF02592">
    <property type="entry name" value="Vut_1"/>
    <property type="match status" value="1"/>
</dbReference>
<organism evidence="3 4">
    <name type="scientific">Longibacter salinarum</name>
    <dbReference type="NCBI Taxonomy" id="1850348"/>
    <lineage>
        <taxon>Bacteria</taxon>
        <taxon>Pseudomonadati</taxon>
        <taxon>Rhodothermota</taxon>
        <taxon>Rhodothermia</taxon>
        <taxon>Rhodothermales</taxon>
        <taxon>Salisaetaceae</taxon>
        <taxon>Longibacter</taxon>
    </lineage>
</organism>
<evidence type="ECO:0000256" key="2">
    <source>
        <dbReference type="SAM" id="MobiDB-lite"/>
    </source>
</evidence>
<dbReference type="GO" id="GO:0005886">
    <property type="term" value="C:plasma membrane"/>
    <property type="evidence" value="ECO:0007669"/>
    <property type="project" value="UniProtKB-SubCell"/>
</dbReference>
<reference evidence="3 4" key="1">
    <citation type="submission" date="2017-10" db="EMBL/GenBank/DDBJ databases">
        <title>Draft genome of Longibacter Salinarum.</title>
        <authorList>
            <person name="Goh K.M."/>
            <person name="Shamsir M.S."/>
            <person name="Lim S.W."/>
        </authorList>
    </citation>
    <scope>NUCLEOTIDE SEQUENCE [LARGE SCALE GENOMIC DNA]</scope>
    <source>
        <strain evidence="3 4">KCTC 52045</strain>
    </source>
</reference>
<proteinExistence type="inferred from homology"/>
<keyword evidence="4" id="KW-1185">Reference proteome</keyword>
<dbReference type="HAMAP" id="MF_02088">
    <property type="entry name" value="Q_prec_transport"/>
    <property type="match status" value="1"/>
</dbReference>
<dbReference type="PANTHER" id="PTHR34300">
    <property type="entry name" value="QUEUOSINE PRECURSOR TRANSPORTER-RELATED"/>
    <property type="match status" value="1"/>
</dbReference>
<dbReference type="PANTHER" id="PTHR34300:SF2">
    <property type="entry name" value="QUEUOSINE PRECURSOR TRANSPORTER-RELATED"/>
    <property type="match status" value="1"/>
</dbReference>
<feature type="transmembrane region" description="Helical" evidence="1">
    <location>
        <begin position="53"/>
        <end position="74"/>
    </location>
</feature>
<protein>
    <recommendedName>
        <fullName evidence="1">Probable queuosine precursor transporter</fullName>
        <shortName evidence="1">Q precursor transporter</shortName>
    </recommendedName>
</protein>
<comment type="similarity">
    <text evidence="1">Belongs to the vitamin uptake transporter (VUT/ECF) (TC 2.A.88) family. Q precursor transporter subfamily.</text>
</comment>
<feature type="transmembrane region" description="Helical" evidence="1">
    <location>
        <begin position="174"/>
        <end position="192"/>
    </location>
</feature>
<dbReference type="AlphaFoldDB" id="A0A2A8CW16"/>
<gene>
    <name evidence="3" type="ORF">CRI94_12270</name>
</gene>
<dbReference type="Proteomes" id="UP000220102">
    <property type="component" value="Unassembled WGS sequence"/>
</dbReference>
<accession>A0A2A8CW16</accession>
<feature type="transmembrane region" description="Helical" evidence="1">
    <location>
        <begin position="204"/>
        <end position="224"/>
    </location>
</feature>
<keyword evidence="1" id="KW-0472">Membrane</keyword>
<feature type="transmembrane region" description="Helical" evidence="1">
    <location>
        <begin position="86"/>
        <end position="106"/>
    </location>
</feature>